<accession>A0ABS5LIU8</accession>
<proteinExistence type="predicted"/>
<gene>
    <name evidence="1" type="ORF">J9317_16220</name>
</gene>
<evidence type="ECO:0008006" key="3">
    <source>
        <dbReference type="Google" id="ProtNLM"/>
    </source>
</evidence>
<dbReference type="Pfam" id="PF11458">
    <property type="entry name" value="Mistic"/>
    <property type="match status" value="1"/>
</dbReference>
<organism evidence="1 2">
    <name type="scientific">Metabacillus flavus</name>
    <dbReference type="NCBI Taxonomy" id="2823519"/>
    <lineage>
        <taxon>Bacteria</taxon>
        <taxon>Bacillati</taxon>
        <taxon>Bacillota</taxon>
        <taxon>Bacilli</taxon>
        <taxon>Bacillales</taxon>
        <taxon>Bacillaceae</taxon>
        <taxon>Metabacillus</taxon>
    </lineage>
</organism>
<reference evidence="1 2" key="1">
    <citation type="submission" date="2021-04" db="EMBL/GenBank/DDBJ databases">
        <title>Metabacillus sp. strain KIGAM252 whole genome sequence.</title>
        <authorList>
            <person name="Seo M.-J."/>
            <person name="Cho E.-S."/>
            <person name="Hwang C.Y."/>
            <person name="Yoon D.J."/>
        </authorList>
    </citation>
    <scope>NUCLEOTIDE SEQUENCE [LARGE SCALE GENOMIC DNA]</scope>
    <source>
        <strain evidence="1 2">KIGAM252</strain>
    </source>
</reference>
<dbReference type="EMBL" id="JAGVRK010000001">
    <property type="protein sequence ID" value="MBS2970294.1"/>
    <property type="molecule type" value="Genomic_DNA"/>
</dbReference>
<name>A0ABS5LIU8_9BACI</name>
<dbReference type="Gene3D" id="1.10.220.90">
    <property type="entry name" value="Mistic"/>
    <property type="match status" value="1"/>
</dbReference>
<comment type="caution">
    <text evidence="1">The sequence shown here is derived from an EMBL/GenBank/DDBJ whole genome shotgun (WGS) entry which is preliminary data.</text>
</comment>
<dbReference type="InterPro" id="IPR021078">
    <property type="entry name" value="Membrane-integrating_Mistic"/>
</dbReference>
<evidence type="ECO:0000313" key="1">
    <source>
        <dbReference type="EMBL" id="MBS2970294.1"/>
    </source>
</evidence>
<evidence type="ECO:0000313" key="2">
    <source>
        <dbReference type="Proteomes" id="UP000682403"/>
    </source>
</evidence>
<dbReference type="RefSeq" id="WP_211560317.1">
    <property type="nucleotide sequence ID" value="NZ_JAGVRK010000001.1"/>
</dbReference>
<protein>
    <recommendedName>
        <fullName evidence="3">Protein mistic</fullName>
    </recommendedName>
</protein>
<sequence>MKISGKEKENLSEAIDQMNEALDVFIQIYNQSEEDKPILRFTTETEQVILKAIEIYGEKTIENKINTLIKEFLSFTDNKAGKVNE</sequence>
<keyword evidence="2" id="KW-1185">Reference proteome</keyword>
<dbReference type="InterPro" id="IPR038193">
    <property type="entry name" value="Mistic_sf"/>
</dbReference>
<dbReference type="Proteomes" id="UP000682403">
    <property type="component" value="Unassembled WGS sequence"/>
</dbReference>